<protein>
    <submittedName>
        <fullName evidence="3">Pilus assembly protein</fullName>
    </submittedName>
</protein>
<feature type="domain" description="TadE-like" evidence="2">
    <location>
        <begin position="8"/>
        <end position="50"/>
    </location>
</feature>
<dbReference type="InterPro" id="IPR012495">
    <property type="entry name" value="TadE-like_dom"/>
</dbReference>
<dbReference type="Pfam" id="PF07811">
    <property type="entry name" value="TadE"/>
    <property type="match status" value="1"/>
</dbReference>
<reference evidence="3 4" key="1">
    <citation type="submission" date="2020-08" db="EMBL/GenBank/DDBJ databases">
        <title>A Genomic Blueprint of the Chicken Gut Microbiome.</title>
        <authorList>
            <person name="Gilroy R."/>
            <person name="Ravi A."/>
            <person name="Getino M."/>
            <person name="Pursley I."/>
            <person name="Horton D.L."/>
            <person name="Alikhan N.-F."/>
            <person name="Baker D."/>
            <person name="Gharbi K."/>
            <person name="Hall N."/>
            <person name="Watson M."/>
            <person name="Adriaenssens E.M."/>
            <person name="Foster-Nyarko E."/>
            <person name="Jarju S."/>
            <person name="Secka A."/>
            <person name="Antonio M."/>
            <person name="Oren A."/>
            <person name="Chaudhuri R."/>
            <person name="La Ragione R.M."/>
            <person name="Hildebrand F."/>
            <person name="Pallen M.J."/>
        </authorList>
    </citation>
    <scope>NUCLEOTIDE SEQUENCE [LARGE SCALE GENOMIC DNA]</scope>
    <source>
        <strain evidence="3 4">Sa1BUA8</strain>
    </source>
</reference>
<dbReference type="EMBL" id="JACSPN010000002">
    <property type="protein sequence ID" value="MBE7699032.1"/>
    <property type="molecule type" value="Genomic_DNA"/>
</dbReference>
<name>A0A9D5UDM1_9CELL</name>
<keyword evidence="1" id="KW-1133">Transmembrane helix</keyword>
<sequence length="110" mass="11784">MRRDKERGSSTIEILGMLPVVVVTLFVLLQLCAFTWAVAGANQAVRDGARAKSLDRPVAAAVEASLPSGLSVHSLRVEGERVVLQVEVPRIAVFPSMTVQREATMPGTIS</sequence>
<accession>A0A9D5UDM1</accession>
<evidence type="ECO:0000313" key="3">
    <source>
        <dbReference type="EMBL" id="MBE7699032.1"/>
    </source>
</evidence>
<dbReference type="AlphaFoldDB" id="A0A9D5UDM1"/>
<feature type="transmembrane region" description="Helical" evidence="1">
    <location>
        <begin position="12"/>
        <end position="37"/>
    </location>
</feature>
<organism evidence="3 4">
    <name type="scientific">Oerskovia douganii</name>
    <dbReference type="NCBI Taxonomy" id="2762210"/>
    <lineage>
        <taxon>Bacteria</taxon>
        <taxon>Bacillati</taxon>
        <taxon>Actinomycetota</taxon>
        <taxon>Actinomycetes</taxon>
        <taxon>Micrococcales</taxon>
        <taxon>Cellulomonadaceae</taxon>
        <taxon>Oerskovia</taxon>
    </lineage>
</organism>
<keyword evidence="1" id="KW-0812">Transmembrane</keyword>
<comment type="caution">
    <text evidence="3">The sequence shown here is derived from an EMBL/GenBank/DDBJ whole genome shotgun (WGS) entry which is preliminary data.</text>
</comment>
<proteinExistence type="predicted"/>
<gene>
    <name evidence="3" type="ORF">H9623_01745</name>
</gene>
<dbReference type="Proteomes" id="UP000822993">
    <property type="component" value="Unassembled WGS sequence"/>
</dbReference>
<keyword evidence="4" id="KW-1185">Reference proteome</keyword>
<evidence type="ECO:0000313" key="4">
    <source>
        <dbReference type="Proteomes" id="UP000822993"/>
    </source>
</evidence>
<evidence type="ECO:0000259" key="2">
    <source>
        <dbReference type="Pfam" id="PF07811"/>
    </source>
</evidence>
<evidence type="ECO:0000256" key="1">
    <source>
        <dbReference type="SAM" id="Phobius"/>
    </source>
</evidence>
<dbReference type="RefSeq" id="WP_193718385.1">
    <property type="nucleotide sequence ID" value="NZ_JACSPN010000002.1"/>
</dbReference>
<keyword evidence="1" id="KW-0472">Membrane</keyword>